<dbReference type="AlphaFoldDB" id="A0A2N5VDQ9"/>
<evidence type="ECO:0000313" key="2">
    <source>
        <dbReference type="EMBL" id="PLW48120.1"/>
    </source>
</evidence>
<sequence length="145" mass="16255">MREEEKSLYGGHLRGNPSLFPRERPRASSLEARRDWLCKFAASASYTYSGLFEATAWSYKPFRTQDILLANHASFPDRDPSSSSRVQQIQRSQPFPINLFRRGASPAAIFRRAGTPIRPTRPLNANAGKSTSGLRNLCTAERIGL</sequence>
<accession>A0A2N5VDQ9</accession>
<feature type="region of interest" description="Disordered" evidence="1">
    <location>
        <begin position="1"/>
        <end position="24"/>
    </location>
</feature>
<reference evidence="2 3" key="1">
    <citation type="submission" date="2017-11" db="EMBL/GenBank/DDBJ databases">
        <title>De novo assembly and phasing of dikaryotic genomes from two isolates of Puccinia coronata f. sp. avenae, the causal agent of oat crown rust.</title>
        <authorList>
            <person name="Miller M.E."/>
            <person name="Zhang Y."/>
            <person name="Omidvar V."/>
            <person name="Sperschneider J."/>
            <person name="Schwessinger B."/>
            <person name="Raley C."/>
            <person name="Palmer J.M."/>
            <person name="Garnica D."/>
            <person name="Upadhyaya N."/>
            <person name="Rathjen J."/>
            <person name="Taylor J.M."/>
            <person name="Park R.F."/>
            <person name="Dodds P.N."/>
            <person name="Hirsch C.D."/>
            <person name="Kianian S.F."/>
            <person name="Figueroa M."/>
        </authorList>
    </citation>
    <scope>NUCLEOTIDE SEQUENCE [LARGE SCALE GENOMIC DNA]</scope>
    <source>
        <strain evidence="2">12NC29</strain>
    </source>
</reference>
<evidence type="ECO:0000256" key="1">
    <source>
        <dbReference type="SAM" id="MobiDB-lite"/>
    </source>
</evidence>
<evidence type="ECO:0000313" key="3">
    <source>
        <dbReference type="Proteomes" id="UP000235388"/>
    </source>
</evidence>
<protein>
    <submittedName>
        <fullName evidence="2">Uncharacterized protein</fullName>
    </submittedName>
</protein>
<dbReference type="EMBL" id="PGCJ01000105">
    <property type="protein sequence ID" value="PLW48120.1"/>
    <property type="molecule type" value="Genomic_DNA"/>
</dbReference>
<name>A0A2N5VDQ9_9BASI</name>
<gene>
    <name evidence="2" type="ORF">PCANC_06735</name>
</gene>
<proteinExistence type="predicted"/>
<dbReference type="Proteomes" id="UP000235388">
    <property type="component" value="Unassembled WGS sequence"/>
</dbReference>
<comment type="caution">
    <text evidence="2">The sequence shown here is derived from an EMBL/GenBank/DDBJ whole genome shotgun (WGS) entry which is preliminary data.</text>
</comment>
<organism evidence="2 3">
    <name type="scientific">Puccinia coronata f. sp. avenae</name>
    <dbReference type="NCBI Taxonomy" id="200324"/>
    <lineage>
        <taxon>Eukaryota</taxon>
        <taxon>Fungi</taxon>
        <taxon>Dikarya</taxon>
        <taxon>Basidiomycota</taxon>
        <taxon>Pucciniomycotina</taxon>
        <taxon>Pucciniomycetes</taxon>
        <taxon>Pucciniales</taxon>
        <taxon>Pucciniaceae</taxon>
        <taxon>Puccinia</taxon>
    </lineage>
</organism>
<keyword evidence="3" id="KW-1185">Reference proteome</keyword>